<dbReference type="PRINTS" id="PR00697">
    <property type="entry name" value="TMPROTEINSRA"/>
</dbReference>
<dbReference type="PANTHER" id="PTHR31357">
    <property type="entry name" value="SERPENTINE RECEPTOR CLASS ALPHA-10"/>
    <property type="match status" value="1"/>
</dbReference>
<dbReference type="Pfam" id="PF02117">
    <property type="entry name" value="7TM_GPCR_Sra"/>
    <property type="match status" value="1"/>
</dbReference>
<reference evidence="7 8" key="1">
    <citation type="submission" date="2023-08" db="EMBL/GenBank/DDBJ databases">
        <title>A Necator americanus chromosomal reference genome.</title>
        <authorList>
            <person name="Ilik V."/>
            <person name="Petrzelkova K.J."/>
            <person name="Pardy F."/>
            <person name="Fuh T."/>
            <person name="Niatou-Singa F.S."/>
            <person name="Gouil Q."/>
            <person name="Baker L."/>
            <person name="Ritchie M.E."/>
            <person name="Jex A.R."/>
            <person name="Gazzola D."/>
            <person name="Li H."/>
            <person name="Toshio Fujiwara R."/>
            <person name="Zhan B."/>
            <person name="Aroian R.V."/>
            <person name="Pafco B."/>
            <person name="Schwarz E.M."/>
        </authorList>
    </citation>
    <scope>NUCLEOTIDE SEQUENCE [LARGE SCALE GENOMIC DNA]</scope>
    <source>
        <strain evidence="7 8">Aroian</strain>
        <tissue evidence="7">Whole animal</tissue>
    </source>
</reference>
<comment type="subcellular location">
    <subcellularLocation>
        <location evidence="1">Membrane</location>
        <topology evidence="1">Multi-pass membrane protein</topology>
    </subcellularLocation>
</comment>
<dbReference type="PANTHER" id="PTHR31357:SF5">
    <property type="entry name" value="SERPENTINE RECEPTOR CLASS ALPHA-1-RELATED"/>
    <property type="match status" value="1"/>
</dbReference>
<evidence type="ECO:0000256" key="3">
    <source>
        <dbReference type="ARBA" id="ARBA00022989"/>
    </source>
</evidence>
<keyword evidence="8" id="KW-1185">Reference proteome</keyword>
<gene>
    <name evidence="7" type="primary">Necator_chrI.g2445</name>
    <name evidence="7" type="ORF">RB195_006317</name>
</gene>
<sequence length="356" mass="41124">MKGLVSTRADSNLRSIVQEAEPNRYTTPAHVRFRITLPLNVKGTLYRSHFLRHYHDYHICPYKIIAFKMNCIPSAAEIVRRPPWIAAHCLQTLLSLATLLLSFKFVYDLVNSILYTDSCKLSLKTSDCAIPNFIIMLCIVGMVICQNALWIDRFAATIFAKFHRQHCKQFGFVLCFAVTSMAFLVPFLILRHDPYNDLVLTCMMTPAGSATEINHLFYSFIVLNLLSVAANIFLHLINRRKEKRLRFNVTKRFQAFENALVTKWVGMVVWVQFVFMTAYSLAMFLIRSHGENLPEPTKLVLRIWFYLVPFSTVSLPLISLFALRLCTTTRIASITRMTSQKADHSTYMNHLMEMWS</sequence>
<feature type="transmembrane region" description="Helical" evidence="6">
    <location>
        <begin position="258"/>
        <end position="283"/>
    </location>
</feature>
<proteinExistence type="inferred from homology"/>
<dbReference type="InterPro" id="IPR051080">
    <property type="entry name" value="Nematode_rcpt-like_serp_alpha"/>
</dbReference>
<feature type="transmembrane region" description="Helical" evidence="6">
    <location>
        <begin position="84"/>
        <end position="107"/>
    </location>
</feature>
<protein>
    <recommendedName>
        <fullName evidence="9">G-protein coupled receptors family 1 profile domain-containing protein</fullName>
    </recommendedName>
</protein>
<accession>A0ABR1BUX5</accession>
<comment type="similarity">
    <text evidence="5">Belongs to the nematode receptor-like protein sra family.</text>
</comment>
<name>A0ABR1BUX5_NECAM</name>
<dbReference type="EMBL" id="JAVFWL010000001">
    <property type="protein sequence ID" value="KAK6729200.1"/>
    <property type="molecule type" value="Genomic_DNA"/>
</dbReference>
<feature type="transmembrane region" description="Helical" evidence="6">
    <location>
        <begin position="170"/>
        <end position="190"/>
    </location>
</feature>
<evidence type="ECO:0000256" key="4">
    <source>
        <dbReference type="ARBA" id="ARBA00023136"/>
    </source>
</evidence>
<evidence type="ECO:0000313" key="8">
    <source>
        <dbReference type="Proteomes" id="UP001303046"/>
    </source>
</evidence>
<keyword evidence="4 6" id="KW-0472">Membrane</keyword>
<evidence type="ECO:0000256" key="5">
    <source>
        <dbReference type="ARBA" id="ARBA00037994"/>
    </source>
</evidence>
<evidence type="ECO:0000256" key="6">
    <source>
        <dbReference type="SAM" id="Phobius"/>
    </source>
</evidence>
<evidence type="ECO:0000256" key="2">
    <source>
        <dbReference type="ARBA" id="ARBA00022692"/>
    </source>
</evidence>
<keyword evidence="3 6" id="KW-1133">Transmembrane helix</keyword>
<organism evidence="7 8">
    <name type="scientific">Necator americanus</name>
    <name type="common">Human hookworm</name>
    <dbReference type="NCBI Taxonomy" id="51031"/>
    <lineage>
        <taxon>Eukaryota</taxon>
        <taxon>Metazoa</taxon>
        <taxon>Ecdysozoa</taxon>
        <taxon>Nematoda</taxon>
        <taxon>Chromadorea</taxon>
        <taxon>Rhabditida</taxon>
        <taxon>Rhabditina</taxon>
        <taxon>Rhabditomorpha</taxon>
        <taxon>Strongyloidea</taxon>
        <taxon>Ancylostomatidae</taxon>
        <taxon>Bunostominae</taxon>
        <taxon>Necator</taxon>
    </lineage>
</organism>
<feature type="transmembrane region" description="Helical" evidence="6">
    <location>
        <begin position="130"/>
        <end position="150"/>
    </location>
</feature>
<comment type="caution">
    <text evidence="7">The sequence shown here is derived from an EMBL/GenBank/DDBJ whole genome shotgun (WGS) entry which is preliminary data.</text>
</comment>
<dbReference type="InterPro" id="IPR000344">
    <property type="entry name" value="7TM_GPCR_serpentine_rcpt_Sra"/>
</dbReference>
<feature type="transmembrane region" description="Helical" evidence="6">
    <location>
        <begin position="216"/>
        <end position="237"/>
    </location>
</feature>
<feature type="transmembrane region" description="Helical" evidence="6">
    <location>
        <begin position="303"/>
        <end position="327"/>
    </location>
</feature>
<dbReference type="Proteomes" id="UP001303046">
    <property type="component" value="Unassembled WGS sequence"/>
</dbReference>
<evidence type="ECO:0000256" key="1">
    <source>
        <dbReference type="ARBA" id="ARBA00004141"/>
    </source>
</evidence>
<evidence type="ECO:0008006" key="9">
    <source>
        <dbReference type="Google" id="ProtNLM"/>
    </source>
</evidence>
<evidence type="ECO:0000313" key="7">
    <source>
        <dbReference type="EMBL" id="KAK6729200.1"/>
    </source>
</evidence>
<keyword evidence="2 6" id="KW-0812">Transmembrane</keyword>